<dbReference type="PANTHER" id="PTHR43680:SF2">
    <property type="entry name" value="NITRATE REDUCTASE MOLYBDENUM COFACTOR ASSEMBLY CHAPERONE NARJ"/>
    <property type="match status" value="1"/>
</dbReference>
<dbReference type="InterPro" id="IPR020945">
    <property type="entry name" value="DMSO/NO3_reduct_chaperone"/>
</dbReference>
<dbReference type="GO" id="GO:0016530">
    <property type="term" value="F:metallochaperone activity"/>
    <property type="evidence" value="ECO:0007669"/>
    <property type="project" value="TreeGrafter"/>
</dbReference>
<proteinExistence type="predicted"/>
<name>A0A852SE37_9MICO</name>
<protein>
    <submittedName>
        <fullName evidence="2">Nitrate reductase delta subunit</fullName>
    </submittedName>
</protein>
<dbReference type="RefSeq" id="WP_241830898.1">
    <property type="nucleotide sequence ID" value="NZ_JACCBI010000001.1"/>
</dbReference>
<reference evidence="2 3" key="1">
    <citation type="submission" date="2020-07" db="EMBL/GenBank/DDBJ databases">
        <title>Sequencing the genomes of 1000 actinobacteria strains.</title>
        <authorList>
            <person name="Klenk H.-P."/>
        </authorList>
    </citation>
    <scope>NUCLEOTIDE SEQUENCE [LARGE SCALE GENOMIC DNA]</scope>
    <source>
        <strain evidence="2 3">DSM 23870</strain>
    </source>
</reference>
<dbReference type="Pfam" id="PF02613">
    <property type="entry name" value="Nitrate_red_del"/>
    <property type="match status" value="1"/>
</dbReference>
<dbReference type="GO" id="GO:0051082">
    <property type="term" value="F:unfolded protein binding"/>
    <property type="evidence" value="ECO:0007669"/>
    <property type="project" value="InterPro"/>
</dbReference>
<gene>
    <name evidence="2" type="ORF">BJ972_001489</name>
</gene>
<accession>A0A852SE37</accession>
<evidence type="ECO:0000313" key="3">
    <source>
        <dbReference type="Proteomes" id="UP000581087"/>
    </source>
</evidence>
<keyword evidence="1" id="KW-0534">Nitrate assimilation</keyword>
<comment type="caution">
    <text evidence="2">The sequence shown here is derived from an EMBL/GenBank/DDBJ whole genome shotgun (WGS) entry which is preliminary data.</text>
</comment>
<organism evidence="2 3">
    <name type="scientific">Agromyces atrinae</name>
    <dbReference type="NCBI Taxonomy" id="592376"/>
    <lineage>
        <taxon>Bacteria</taxon>
        <taxon>Bacillati</taxon>
        <taxon>Actinomycetota</taxon>
        <taxon>Actinomycetes</taxon>
        <taxon>Micrococcales</taxon>
        <taxon>Microbacteriaceae</taxon>
        <taxon>Agromyces</taxon>
    </lineage>
</organism>
<dbReference type="Proteomes" id="UP000581087">
    <property type="component" value="Unassembled WGS sequence"/>
</dbReference>
<evidence type="ECO:0000256" key="1">
    <source>
        <dbReference type="ARBA" id="ARBA00023063"/>
    </source>
</evidence>
<dbReference type="NCBIfam" id="TIGR00684">
    <property type="entry name" value="narJ"/>
    <property type="match status" value="1"/>
</dbReference>
<dbReference type="InterPro" id="IPR036411">
    <property type="entry name" value="TorD-like_sf"/>
</dbReference>
<dbReference type="PANTHER" id="PTHR43680">
    <property type="entry name" value="NITRATE REDUCTASE MOLYBDENUM COFACTOR ASSEMBLY CHAPERONE"/>
    <property type="match status" value="1"/>
</dbReference>
<dbReference type="InterPro" id="IPR003765">
    <property type="entry name" value="NO3_reductase_chaperone_NarJ"/>
</dbReference>
<dbReference type="EMBL" id="JACCBI010000001">
    <property type="protein sequence ID" value="NYD66970.1"/>
    <property type="molecule type" value="Genomic_DNA"/>
</dbReference>
<dbReference type="SUPFAM" id="SSF89155">
    <property type="entry name" value="TorD-like"/>
    <property type="match status" value="1"/>
</dbReference>
<dbReference type="GO" id="GO:0051131">
    <property type="term" value="P:chaperone-mediated protein complex assembly"/>
    <property type="evidence" value="ECO:0007669"/>
    <property type="project" value="InterPro"/>
</dbReference>
<sequence length="236" mass="25942">MKFAMPPQISLKRMPAPIERLELSRDERSLAHMLASLLLDYPDAAYLERLPELASSVDELPGPIAAPFRSFIAHAMSEQERLAPAYVTTFDLKRKSCLYLTYFAAGDTRRRGTALVTFLEAYRAAGWEFEADELPDYLPAVLEFSAVTDSPVAARLLAAHRDGIEVLRAALLAQSSPWASLVEAVCLSLPEIDDDTRERYLALINDGPPTETVGISFLGQLEPFSAGGGASREVRV</sequence>
<dbReference type="GO" id="GO:0042128">
    <property type="term" value="P:nitrate assimilation"/>
    <property type="evidence" value="ECO:0007669"/>
    <property type="project" value="UniProtKB-KW"/>
</dbReference>
<dbReference type="AlphaFoldDB" id="A0A852SE37"/>
<evidence type="ECO:0000313" key="2">
    <source>
        <dbReference type="EMBL" id="NYD66970.1"/>
    </source>
</evidence>